<keyword evidence="4" id="KW-1185">Reference proteome</keyword>
<dbReference type="Proteomes" id="UP000006591">
    <property type="component" value="Chromosome 1"/>
</dbReference>
<evidence type="ECO:0000313" key="4">
    <source>
        <dbReference type="Proteomes" id="UP000006591"/>
    </source>
</evidence>
<protein>
    <submittedName>
        <fullName evidence="3">Uncharacterized protein</fullName>
    </submittedName>
</protein>
<keyword evidence="2" id="KW-0812">Transmembrane</keyword>
<keyword evidence="2" id="KW-1133">Transmembrane helix</keyword>
<evidence type="ECO:0000256" key="1">
    <source>
        <dbReference type="SAM" id="MobiDB-lite"/>
    </source>
</evidence>
<feature type="region of interest" description="Disordered" evidence="1">
    <location>
        <begin position="1"/>
        <end position="30"/>
    </location>
</feature>
<dbReference type="AlphaFoldDB" id="A0A0E0FX39"/>
<dbReference type="HOGENOM" id="CLU_2337189_0_0_1"/>
<reference evidence="3" key="1">
    <citation type="submission" date="2015-04" db="UniProtKB">
        <authorList>
            <consortium name="EnsemblPlants"/>
        </authorList>
    </citation>
    <scope>IDENTIFICATION</scope>
    <source>
        <strain evidence="3">SL10</strain>
    </source>
</reference>
<accession>A0A0E0FX39</accession>
<reference evidence="3" key="2">
    <citation type="submission" date="2018-04" db="EMBL/GenBank/DDBJ databases">
        <title>OnivRS2 (Oryza nivara Reference Sequence Version 2).</title>
        <authorList>
            <person name="Zhang J."/>
            <person name="Kudrna D."/>
            <person name="Lee S."/>
            <person name="Talag J."/>
            <person name="Rajasekar S."/>
            <person name="Welchert J."/>
            <person name="Hsing Y.-I."/>
            <person name="Wing R.A."/>
        </authorList>
    </citation>
    <scope>NUCLEOTIDE SEQUENCE [LARGE SCALE GENOMIC DNA]</scope>
</reference>
<feature type="transmembrane region" description="Helical" evidence="2">
    <location>
        <begin position="46"/>
        <end position="68"/>
    </location>
</feature>
<dbReference type="Gramene" id="ONIVA01G45660.1">
    <property type="protein sequence ID" value="ONIVA01G45660.1"/>
    <property type="gene ID" value="ONIVA01G45660"/>
</dbReference>
<dbReference type="EnsemblPlants" id="ONIVA01G45660.1">
    <property type="protein sequence ID" value="ONIVA01G45660.1"/>
    <property type="gene ID" value="ONIVA01G45660"/>
</dbReference>
<evidence type="ECO:0000313" key="3">
    <source>
        <dbReference type="EnsemblPlants" id="ONIVA01G45660.1"/>
    </source>
</evidence>
<organism evidence="3">
    <name type="scientific">Oryza nivara</name>
    <name type="common">Indian wild rice</name>
    <name type="synonym">Oryza sativa f. spontanea</name>
    <dbReference type="NCBI Taxonomy" id="4536"/>
    <lineage>
        <taxon>Eukaryota</taxon>
        <taxon>Viridiplantae</taxon>
        <taxon>Streptophyta</taxon>
        <taxon>Embryophyta</taxon>
        <taxon>Tracheophyta</taxon>
        <taxon>Spermatophyta</taxon>
        <taxon>Magnoliopsida</taxon>
        <taxon>Liliopsida</taxon>
        <taxon>Poales</taxon>
        <taxon>Poaceae</taxon>
        <taxon>BOP clade</taxon>
        <taxon>Oryzoideae</taxon>
        <taxon>Oryzeae</taxon>
        <taxon>Oryzinae</taxon>
        <taxon>Oryza</taxon>
    </lineage>
</organism>
<name>A0A0E0FX39_ORYNI</name>
<keyword evidence="2" id="KW-0472">Membrane</keyword>
<sequence>MEGPDKGLSGPPKNYPDLLQRRDGRSRRRRRRGLWRCFNRHLRENAASMATGCFFVVVFVFSGAYVGVREREGGDKLNHTIQLGKSPGIKYQVGSSKS</sequence>
<proteinExistence type="predicted"/>
<evidence type="ECO:0000256" key="2">
    <source>
        <dbReference type="SAM" id="Phobius"/>
    </source>
</evidence>